<keyword evidence="3" id="KW-1185">Reference proteome</keyword>
<reference evidence="2 3" key="1">
    <citation type="journal article" date="2020" name="ISME J.">
        <title>Uncovering the hidden diversity of litter-decomposition mechanisms in mushroom-forming fungi.</title>
        <authorList>
            <person name="Floudas D."/>
            <person name="Bentzer J."/>
            <person name="Ahren D."/>
            <person name="Johansson T."/>
            <person name="Persson P."/>
            <person name="Tunlid A."/>
        </authorList>
    </citation>
    <scope>NUCLEOTIDE SEQUENCE [LARGE SCALE GENOMIC DNA]</scope>
    <source>
        <strain evidence="2 3">CBS 146.42</strain>
    </source>
</reference>
<feature type="compositionally biased region" description="Basic and acidic residues" evidence="1">
    <location>
        <begin position="113"/>
        <end position="122"/>
    </location>
</feature>
<comment type="caution">
    <text evidence="2">The sequence shown here is derived from an EMBL/GenBank/DDBJ whole genome shotgun (WGS) entry which is preliminary data.</text>
</comment>
<feature type="region of interest" description="Disordered" evidence="1">
    <location>
        <begin position="176"/>
        <end position="195"/>
    </location>
</feature>
<feature type="compositionally biased region" description="Pro residues" evidence="1">
    <location>
        <begin position="24"/>
        <end position="38"/>
    </location>
</feature>
<evidence type="ECO:0000313" key="2">
    <source>
        <dbReference type="EMBL" id="KAF5360585.1"/>
    </source>
</evidence>
<feature type="compositionally biased region" description="Polar residues" evidence="1">
    <location>
        <begin position="279"/>
        <end position="288"/>
    </location>
</feature>
<evidence type="ECO:0000256" key="1">
    <source>
        <dbReference type="SAM" id="MobiDB-lite"/>
    </source>
</evidence>
<protein>
    <submittedName>
        <fullName evidence="2">Uncharacterized protein</fullName>
    </submittedName>
</protein>
<dbReference type="AlphaFoldDB" id="A0A8H5G981"/>
<organism evidence="2 3">
    <name type="scientific">Leucocoprinus leucothites</name>
    <dbReference type="NCBI Taxonomy" id="201217"/>
    <lineage>
        <taxon>Eukaryota</taxon>
        <taxon>Fungi</taxon>
        <taxon>Dikarya</taxon>
        <taxon>Basidiomycota</taxon>
        <taxon>Agaricomycotina</taxon>
        <taxon>Agaricomycetes</taxon>
        <taxon>Agaricomycetidae</taxon>
        <taxon>Agaricales</taxon>
        <taxon>Agaricineae</taxon>
        <taxon>Agaricaceae</taxon>
        <taxon>Leucocoprinus</taxon>
    </lineage>
</organism>
<dbReference type="EMBL" id="JAACJO010000003">
    <property type="protein sequence ID" value="KAF5360585.1"/>
    <property type="molecule type" value="Genomic_DNA"/>
</dbReference>
<sequence>MEFEAAFCPACSRLIEPKRTTVPVNPPQPRTPAPPPTSPQSSPSKKEKNATRKPAARTRGGLVQGTGRMKPNGTIKRTDSASSKSQQSSQNPPKPIKYRTIIDQGPLPLYCSEECRRLDDKSSSGSVGTESSSSSSIPSESSIATASSAAYEQGSIPQIADQPRYSSPSVAVLAKLYNFPPPPPPAPISYEDPEPCRAPLGDNGLIMAGRYLRELCSEPAKPQTSRYRAPVEPPKTIPGWNDGSHAWRSCLYNLSAPAPTPQPKKKKIVRSQLGDASIRSPSSTSLPDDNSIMLNKYAESLTRRSGTISPSSEATAVRRERSLLPPGAEGKLLVPDVTLRVRTGSSSSVATRSPVSSESGDDDTASKCDSPKSPLSPRRPVPETRSWSYDNLKTYDLMPMPSKKEKRTQISIVDGKEVRVEYEVEVQQPLKRLFLFSAPVRST</sequence>
<dbReference type="Proteomes" id="UP000559027">
    <property type="component" value="Unassembled WGS sequence"/>
</dbReference>
<feature type="compositionally biased region" description="Low complexity" evidence="1">
    <location>
        <begin position="123"/>
        <end position="150"/>
    </location>
</feature>
<evidence type="ECO:0000313" key="3">
    <source>
        <dbReference type="Proteomes" id="UP000559027"/>
    </source>
</evidence>
<gene>
    <name evidence="2" type="ORF">D9756_004719</name>
</gene>
<proteinExistence type="predicted"/>
<name>A0A8H5G981_9AGAR</name>
<feature type="region of interest" description="Disordered" evidence="1">
    <location>
        <begin position="255"/>
        <end position="387"/>
    </location>
</feature>
<dbReference type="OrthoDB" id="3365472at2759"/>
<feature type="region of interest" description="Disordered" evidence="1">
    <location>
        <begin position="219"/>
        <end position="240"/>
    </location>
</feature>
<feature type="compositionally biased region" description="Low complexity" evidence="1">
    <location>
        <begin position="340"/>
        <end position="358"/>
    </location>
</feature>
<feature type="compositionally biased region" description="Polar residues" evidence="1">
    <location>
        <begin position="303"/>
        <end position="314"/>
    </location>
</feature>
<feature type="region of interest" description="Disordered" evidence="1">
    <location>
        <begin position="1"/>
        <end position="164"/>
    </location>
</feature>
<accession>A0A8H5G981</accession>
<feature type="compositionally biased region" description="Low complexity" evidence="1">
    <location>
        <begin position="80"/>
        <end position="91"/>
    </location>
</feature>